<feature type="transmembrane region" description="Helical" evidence="2">
    <location>
        <begin position="362"/>
        <end position="381"/>
    </location>
</feature>
<keyword evidence="2" id="KW-1133">Transmembrane helix</keyword>
<protein>
    <submittedName>
        <fullName evidence="3">Efflux RND transporter permease subunit</fullName>
    </submittedName>
</protein>
<keyword evidence="4" id="KW-1185">Reference proteome</keyword>
<organism evidence="3 4">
    <name type="scientific">Pseudonocardia ailaonensis</name>
    <dbReference type="NCBI Taxonomy" id="367279"/>
    <lineage>
        <taxon>Bacteria</taxon>
        <taxon>Bacillati</taxon>
        <taxon>Actinomycetota</taxon>
        <taxon>Actinomycetes</taxon>
        <taxon>Pseudonocardiales</taxon>
        <taxon>Pseudonocardiaceae</taxon>
        <taxon>Pseudonocardia</taxon>
    </lineage>
</organism>
<dbReference type="Gene3D" id="3.30.70.1320">
    <property type="entry name" value="Multidrug efflux transporter AcrB pore domain like"/>
    <property type="match status" value="1"/>
</dbReference>
<feature type="transmembrane region" description="Helical" evidence="2">
    <location>
        <begin position="1023"/>
        <end position="1048"/>
    </location>
</feature>
<feature type="transmembrane region" description="Helical" evidence="2">
    <location>
        <begin position="942"/>
        <end position="969"/>
    </location>
</feature>
<gene>
    <name evidence="3" type="ORF">GCM10009836_31670</name>
</gene>
<dbReference type="RefSeq" id="WP_344417204.1">
    <property type="nucleotide sequence ID" value="NZ_BAAAQK010000007.1"/>
</dbReference>
<feature type="transmembrane region" description="Helical" evidence="2">
    <location>
        <begin position="414"/>
        <end position="438"/>
    </location>
</feature>
<dbReference type="Proteomes" id="UP001500449">
    <property type="component" value="Unassembled WGS sequence"/>
</dbReference>
<dbReference type="EMBL" id="BAAAQK010000007">
    <property type="protein sequence ID" value="GAA1849554.1"/>
    <property type="molecule type" value="Genomic_DNA"/>
</dbReference>
<dbReference type="SUPFAM" id="SSF49464">
    <property type="entry name" value="Carboxypeptidase regulatory domain-like"/>
    <property type="match status" value="1"/>
</dbReference>
<sequence length="1224" mass="122583">MTWLARLSLRNRALVGLVTVLLVAFGVISTTSLRQELFPSLDVPVATVLTPYTGASADVVEQQVTTPIEQAVRNLAGVTGSRSTSSGGSSVVTLDLEYGTDLDDVTSRLQRAVQGVSLPTGVTPQVVTGGIDSIPVVQLAVSSALPADRIAEILRNDVQPMLQGLDGVSAVTLSGLADQQVVVRLDPAAAAARGVSAASISSLLQANGVRVPAGQLSPDTNPLTVQVGSPITSAAQLADLYVTPGVAAGGAGGGSPGPGAAGSGAAGSGAAGSGAAAPVRLGDIATVTSQAAPATGYTRTNGAPSIGIGVTKTPDANTVTVSHEVRDAIGRISDALGGSAQNAQVTVVFDQAPFIEQSVHDLTVEGLLGLAFAVIVILVFLLSVRATLVTAVSIPLSVLIAMIVLDLGGYTLNILTLGALTVAIGRVVDDSIVVIENIKRHVGRGRPTPDVVVGAVREVAGAITASTITTVAVFAPIGLVGGQVGELFRPFAVTVTAALLASLVVSLTLVPVLASAVLRGKKRAAAGSREVAGAAAPGAPAVAPAEDEPVTRMQRAYVPVVRGAVRRPVVTILVALLILAGTFALVPRLTTNFLGDAGGNTVSVTQQMPPGTGLPRADAAARRVEDVVRGTAGVQSYQVTVGSSAGTFRPGSAGTTPTRFSITLADGSDATAVQDDLRTRLAALTDAGELTVAGGQGGLGGSDLQVDVHAADPQALAQAADQVQKAVAGIAGVTDVRNDLAAAQPSVDVQVDRQKAAAAGLTEAQVGQSVAAALRGTPIGTLTIDGVDESVVLRAGDPPADVPSLRSLPITTLRGPVPLSELATVTETSSAPTISHTDGTRSASITARPTGDDVGAASTTLQTTIDGLRLPAGATAEIGGVSTQQSDAFTQLFLALLAAVAVVYLVMVVTFRSLVQPLILLVSVPFAATGAIGLLVSTGTPLGVPALIGMLMLVGIVVTNAIVLIDLVNQYRRAGHSIRDAVLEGASRRLRPIVMTAVATIFALLPMSLGLTGGGVFISQPLAIVVIGGLISSTLLTLVLVPVLYSLVERARERLRGRRGEPAPALAGEPSAALAGESDTLVGGSDTAVAGEPDTALAGEPGPESLPASRASNSVGAAEPADGGAPAVPPAVPQGPGLHGIVAHPDGSPLAAATVVVFDQQGAQLGATVADAQGRYALGLPAAAEYLLVVHGDGREPLAGWVPGTADSTRHDVTLGGVPEPHRS</sequence>
<feature type="transmembrane region" description="Helical" evidence="2">
    <location>
        <begin position="491"/>
        <end position="514"/>
    </location>
</feature>
<dbReference type="Gene3D" id="3.30.70.1440">
    <property type="entry name" value="Multidrug efflux transporter AcrB pore domain"/>
    <property type="match status" value="1"/>
</dbReference>
<dbReference type="PANTHER" id="PTHR32063:SF0">
    <property type="entry name" value="SWARMING MOTILITY PROTEIN SWRC"/>
    <property type="match status" value="1"/>
</dbReference>
<evidence type="ECO:0000313" key="3">
    <source>
        <dbReference type="EMBL" id="GAA1849554.1"/>
    </source>
</evidence>
<dbReference type="SUPFAM" id="SSF82866">
    <property type="entry name" value="Multidrug efflux transporter AcrB transmembrane domain"/>
    <property type="match status" value="2"/>
</dbReference>
<reference evidence="3 4" key="1">
    <citation type="journal article" date="2019" name="Int. J. Syst. Evol. Microbiol.">
        <title>The Global Catalogue of Microorganisms (GCM) 10K type strain sequencing project: providing services to taxonomists for standard genome sequencing and annotation.</title>
        <authorList>
            <consortium name="The Broad Institute Genomics Platform"/>
            <consortium name="The Broad Institute Genome Sequencing Center for Infectious Disease"/>
            <person name="Wu L."/>
            <person name="Ma J."/>
        </authorList>
    </citation>
    <scope>NUCLEOTIDE SEQUENCE [LARGE SCALE GENOMIC DNA]</scope>
    <source>
        <strain evidence="3 4">JCM 16009</strain>
    </source>
</reference>
<feature type="transmembrane region" description="Helical" evidence="2">
    <location>
        <begin position="892"/>
        <end position="911"/>
    </location>
</feature>
<name>A0ABN2N6K7_9PSEU</name>
<feature type="region of interest" description="Disordered" evidence="1">
    <location>
        <begin position="827"/>
        <end position="853"/>
    </location>
</feature>
<dbReference type="InterPro" id="IPR001036">
    <property type="entry name" value="Acrflvin-R"/>
</dbReference>
<evidence type="ECO:0000256" key="1">
    <source>
        <dbReference type="SAM" id="MobiDB-lite"/>
    </source>
</evidence>
<feature type="compositionally biased region" description="Polar residues" evidence="1">
    <location>
        <begin position="827"/>
        <end position="847"/>
    </location>
</feature>
<dbReference type="SUPFAM" id="SSF82693">
    <property type="entry name" value="Multidrug efflux transporter AcrB pore domain, PN1, PN2, PC1 and PC2 subdomains"/>
    <property type="match status" value="3"/>
</dbReference>
<feature type="transmembrane region" description="Helical" evidence="2">
    <location>
        <begin position="459"/>
        <end position="479"/>
    </location>
</feature>
<proteinExistence type="predicted"/>
<comment type="caution">
    <text evidence="3">The sequence shown here is derived from an EMBL/GenBank/DDBJ whole genome shotgun (WGS) entry which is preliminary data.</text>
</comment>
<accession>A0ABN2N6K7</accession>
<dbReference type="InterPro" id="IPR027463">
    <property type="entry name" value="AcrB_DN_DC_subdom"/>
</dbReference>
<feature type="transmembrane region" description="Helical" evidence="2">
    <location>
        <begin position="990"/>
        <end position="1011"/>
    </location>
</feature>
<dbReference type="InterPro" id="IPR008969">
    <property type="entry name" value="CarboxyPept-like_regulatory"/>
</dbReference>
<feature type="region of interest" description="Disordered" evidence="1">
    <location>
        <begin position="1056"/>
        <end position="1139"/>
    </location>
</feature>
<dbReference type="Gene3D" id="1.20.1640.10">
    <property type="entry name" value="Multidrug efflux transporter AcrB transmembrane domain"/>
    <property type="match status" value="2"/>
</dbReference>
<evidence type="ECO:0000313" key="4">
    <source>
        <dbReference type="Proteomes" id="UP001500449"/>
    </source>
</evidence>
<feature type="transmembrane region" description="Helical" evidence="2">
    <location>
        <begin position="569"/>
        <end position="586"/>
    </location>
</feature>
<keyword evidence="2" id="KW-0472">Membrane</keyword>
<feature type="transmembrane region" description="Helical" evidence="2">
    <location>
        <begin position="388"/>
        <end position="408"/>
    </location>
</feature>
<dbReference type="Pfam" id="PF13620">
    <property type="entry name" value="CarboxypepD_reg"/>
    <property type="match status" value="1"/>
</dbReference>
<dbReference type="Gene3D" id="3.30.2090.10">
    <property type="entry name" value="Multidrug efflux transporter AcrB TolC docking domain, DN and DC subdomains"/>
    <property type="match status" value="2"/>
</dbReference>
<dbReference type="PRINTS" id="PR00702">
    <property type="entry name" value="ACRIFLAVINRP"/>
</dbReference>
<dbReference type="Gene3D" id="3.30.70.1430">
    <property type="entry name" value="Multidrug efflux transporter AcrB pore domain"/>
    <property type="match status" value="2"/>
</dbReference>
<dbReference type="PANTHER" id="PTHR32063">
    <property type="match status" value="1"/>
</dbReference>
<feature type="compositionally biased region" description="Low complexity" evidence="1">
    <location>
        <begin position="1115"/>
        <end position="1126"/>
    </location>
</feature>
<dbReference type="Pfam" id="PF00873">
    <property type="entry name" value="ACR_tran"/>
    <property type="match status" value="2"/>
</dbReference>
<feature type="transmembrane region" description="Helical" evidence="2">
    <location>
        <begin position="918"/>
        <end position="936"/>
    </location>
</feature>
<dbReference type="SUPFAM" id="SSF82714">
    <property type="entry name" value="Multidrug efflux transporter AcrB TolC docking domain, DN and DC subdomains"/>
    <property type="match status" value="2"/>
</dbReference>
<keyword evidence="2" id="KW-0812">Transmembrane</keyword>
<evidence type="ECO:0000256" key="2">
    <source>
        <dbReference type="SAM" id="Phobius"/>
    </source>
</evidence>